<evidence type="ECO:0000256" key="2">
    <source>
        <dbReference type="SAM" id="Phobius"/>
    </source>
</evidence>
<feature type="transmembrane region" description="Helical" evidence="2">
    <location>
        <begin position="246"/>
        <end position="265"/>
    </location>
</feature>
<dbReference type="AlphaFoldDB" id="A0A6C0ERG8"/>
<proteinExistence type="predicted"/>
<feature type="transmembrane region" description="Helical" evidence="2">
    <location>
        <begin position="310"/>
        <end position="329"/>
    </location>
</feature>
<evidence type="ECO:0000313" key="3">
    <source>
        <dbReference type="EMBL" id="QHT31271.1"/>
    </source>
</evidence>
<feature type="transmembrane region" description="Helical" evidence="2">
    <location>
        <begin position="286"/>
        <end position="304"/>
    </location>
</feature>
<feature type="transmembrane region" description="Helical" evidence="2">
    <location>
        <begin position="221"/>
        <end position="240"/>
    </location>
</feature>
<feature type="transmembrane region" description="Helical" evidence="2">
    <location>
        <begin position="161"/>
        <end position="191"/>
    </location>
</feature>
<keyword evidence="2" id="KW-1133">Transmembrane helix</keyword>
<dbReference type="EMBL" id="MN738917">
    <property type="protein sequence ID" value="QHT31271.1"/>
    <property type="molecule type" value="Genomic_DNA"/>
</dbReference>
<sequence>MSSTSDTSTIDEKKGTSGDTNSSIATKTTNFFTTILMFILLIVIHFSIGGIVLYGCKLGQSNILPTNEKCFPYTDTKPEIQNILTNLFTTSSDPEMSLKLNFPYDKDNSKNMILDILRNYKNEPESNFLANYFIAIMESLISFNYASLNFILNFMNELPEIIIILFGPLVLALFSTIIFLFDHLYVMYLWFANMGWFFKQNINTNHNHKPIWEPVTILQPIDYWIAIWLVILFCILFFVVLAALPVLPFITMSWCIMSSIFYRGTMNKKDVTVLTIVQELFKNYKVIIMSFISFFVILSAFSNLGGIPGMFSIFVLILIIFNIIPIGVFKESIPENLSVVVSNKQADKICNIKDSSSVKHGLLYNLIFPQSGGKSLVKELKNLGKKLSNK</sequence>
<keyword evidence="2" id="KW-0812">Transmembrane</keyword>
<feature type="region of interest" description="Disordered" evidence="1">
    <location>
        <begin position="1"/>
        <end position="20"/>
    </location>
</feature>
<feature type="transmembrane region" description="Helical" evidence="2">
    <location>
        <begin position="128"/>
        <end position="155"/>
    </location>
</feature>
<organism evidence="3">
    <name type="scientific">viral metagenome</name>
    <dbReference type="NCBI Taxonomy" id="1070528"/>
    <lineage>
        <taxon>unclassified sequences</taxon>
        <taxon>metagenomes</taxon>
        <taxon>organismal metagenomes</taxon>
    </lineage>
</organism>
<reference evidence="3" key="1">
    <citation type="journal article" date="2020" name="Nature">
        <title>Giant virus diversity and host interactions through global metagenomics.</title>
        <authorList>
            <person name="Schulz F."/>
            <person name="Roux S."/>
            <person name="Paez-Espino D."/>
            <person name="Jungbluth S."/>
            <person name="Walsh D.A."/>
            <person name="Denef V.J."/>
            <person name="McMahon K.D."/>
            <person name="Konstantinidis K.T."/>
            <person name="Eloe-Fadrosh E.A."/>
            <person name="Kyrpides N.C."/>
            <person name="Woyke T."/>
        </authorList>
    </citation>
    <scope>NUCLEOTIDE SEQUENCE</scope>
    <source>
        <strain evidence="3">GVMAG-M-3300009155-2</strain>
    </source>
</reference>
<evidence type="ECO:0000256" key="1">
    <source>
        <dbReference type="SAM" id="MobiDB-lite"/>
    </source>
</evidence>
<keyword evidence="2" id="KW-0472">Membrane</keyword>
<feature type="transmembrane region" description="Helical" evidence="2">
    <location>
        <begin position="31"/>
        <end position="54"/>
    </location>
</feature>
<protein>
    <submittedName>
        <fullName evidence="3">Uncharacterized protein</fullName>
    </submittedName>
</protein>
<accession>A0A6C0ERG8</accession>
<name>A0A6C0ERG8_9ZZZZ</name>